<dbReference type="FunFam" id="3.40.50.1820:FF:000175">
    <property type="entry name" value="Hydrolase-like protein family"/>
    <property type="match status" value="1"/>
</dbReference>
<dbReference type="PANTHER" id="PTHR12482">
    <property type="entry name" value="LIPASE ROG1-RELATED-RELATED"/>
    <property type="match status" value="1"/>
</dbReference>
<dbReference type="PANTHER" id="PTHR12482:SF11">
    <property type="entry name" value="LIPASE YOR059C ISOFORM X1"/>
    <property type="match status" value="1"/>
</dbReference>
<dbReference type="Gene3D" id="3.40.50.1820">
    <property type="entry name" value="alpha/beta hydrolase"/>
    <property type="match status" value="1"/>
</dbReference>
<sequence>MSTTTQGTSPTRSSGNLKNVPDHLLVLVHGIWSSPDDWAYAEEELKRHLGKSFLIYASSSNAYTKTFTGIDDAGKRLADEVMQVVQKTKSLKRISFLAHSLGGLFARYAIALLYSPDTYNSDQPGDPANCVMENSQRTDFSKGMIAGLEPMSFITLATPHLGVRGKKQLPFLFGVPILEKLVAPIAPLFIGRTGTQLFLTDDKPNKPSLLLRMASDCEDGKFISALGAFRCRVVYANVSYDHMVGWRTSSIRREVELGKPPRQSLDGYKHVVDVKFCPPVPSDGPQFPPEAVKAKETAQHSQNNIEFHEIMEEEMIQGLQRLGWIKVDVNFHSAVWPLFAHSNIHVKKKWLHNAGVGVVAHVVDSLRQQETSILPS</sequence>
<feature type="domain" description="DUF676" evidence="1">
    <location>
        <begin position="21"/>
        <end position="248"/>
    </location>
</feature>
<evidence type="ECO:0000259" key="1">
    <source>
        <dbReference type="Pfam" id="PF05057"/>
    </source>
</evidence>
<dbReference type="InterPro" id="IPR029058">
    <property type="entry name" value="AB_hydrolase_fold"/>
</dbReference>
<accession>A0A2Z6MC62</accession>
<dbReference type="Pfam" id="PF05057">
    <property type="entry name" value="DUF676"/>
    <property type="match status" value="1"/>
</dbReference>
<dbReference type="Proteomes" id="UP000242715">
    <property type="component" value="Unassembled WGS sequence"/>
</dbReference>
<evidence type="ECO:0000313" key="3">
    <source>
        <dbReference type="Proteomes" id="UP000242715"/>
    </source>
</evidence>
<dbReference type="InterPro" id="IPR044294">
    <property type="entry name" value="Lipase-like"/>
</dbReference>
<dbReference type="InterPro" id="IPR007751">
    <property type="entry name" value="DUF676_lipase-like"/>
</dbReference>
<feature type="non-terminal residue" evidence="2">
    <location>
        <position position="376"/>
    </location>
</feature>
<dbReference type="OrthoDB" id="273452at2759"/>
<protein>
    <recommendedName>
        <fullName evidence="1">DUF676 domain-containing protein</fullName>
    </recommendedName>
</protein>
<dbReference type="SUPFAM" id="SSF53474">
    <property type="entry name" value="alpha/beta-Hydrolases"/>
    <property type="match status" value="1"/>
</dbReference>
<dbReference type="AlphaFoldDB" id="A0A2Z6MC62"/>
<gene>
    <name evidence="2" type="ORF">TSUD_384970</name>
</gene>
<organism evidence="2 3">
    <name type="scientific">Trifolium subterraneum</name>
    <name type="common">Subterranean clover</name>
    <dbReference type="NCBI Taxonomy" id="3900"/>
    <lineage>
        <taxon>Eukaryota</taxon>
        <taxon>Viridiplantae</taxon>
        <taxon>Streptophyta</taxon>
        <taxon>Embryophyta</taxon>
        <taxon>Tracheophyta</taxon>
        <taxon>Spermatophyta</taxon>
        <taxon>Magnoliopsida</taxon>
        <taxon>eudicotyledons</taxon>
        <taxon>Gunneridae</taxon>
        <taxon>Pentapetalae</taxon>
        <taxon>rosids</taxon>
        <taxon>fabids</taxon>
        <taxon>Fabales</taxon>
        <taxon>Fabaceae</taxon>
        <taxon>Papilionoideae</taxon>
        <taxon>50 kb inversion clade</taxon>
        <taxon>NPAAA clade</taxon>
        <taxon>Hologalegina</taxon>
        <taxon>IRL clade</taxon>
        <taxon>Trifolieae</taxon>
        <taxon>Trifolium</taxon>
    </lineage>
</organism>
<name>A0A2Z6MC62_TRISU</name>
<reference evidence="3" key="1">
    <citation type="journal article" date="2017" name="Front. Plant Sci.">
        <title>Climate Clever Clovers: New Paradigm to Reduce the Environmental Footprint of Ruminants by Breeding Low Methanogenic Forages Utilizing Haplotype Variation.</title>
        <authorList>
            <person name="Kaur P."/>
            <person name="Appels R."/>
            <person name="Bayer P.E."/>
            <person name="Keeble-Gagnere G."/>
            <person name="Wang J."/>
            <person name="Hirakawa H."/>
            <person name="Shirasawa K."/>
            <person name="Vercoe P."/>
            <person name="Stefanova K."/>
            <person name="Durmic Z."/>
            <person name="Nichols P."/>
            <person name="Revell C."/>
            <person name="Isobe S.N."/>
            <person name="Edwards D."/>
            <person name="Erskine W."/>
        </authorList>
    </citation>
    <scope>NUCLEOTIDE SEQUENCE [LARGE SCALE GENOMIC DNA]</scope>
    <source>
        <strain evidence="3">cv. Daliak</strain>
    </source>
</reference>
<evidence type="ECO:0000313" key="2">
    <source>
        <dbReference type="EMBL" id="GAU30276.1"/>
    </source>
</evidence>
<dbReference type="EMBL" id="DF973422">
    <property type="protein sequence ID" value="GAU30276.1"/>
    <property type="molecule type" value="Genomic_DNA"/>
</dbReference>
<proteinExistence type="predicted"/>
<keyword evidence="3" id="KW-1185">Reference proteome</keyword>